<feature type="domain" description="Gamma-secretase-activating protein C-terminal" evidence="1">
    <location>
        <begin position="639"/>
        <end position="730"/>
    </location>
</feature>
<gene>
    <name evidence="2" type="ORF">M0811_01662</name>
</gene>
<dbReference type="GO" id="GO:1902004">
    <property type="term" value="P:positive regulation of amyloid-beta formation"/>
    <property type="evidence" value="ECO:0007669"/>
    <property type="project" value="TreeGrafter"/>
</dbReference>
<proteinExistence type="predicted"/>
<dbReference type="GO" id="GO:0005802">
    <property type="term" value="C:trans-Golgi network"/>
    <property type="evidence" value="ECO:0007669"/>
    <property type="project" value="TreeGrafter"/>
</dbReference>
<dbReference type="SUPFAM" id="SSF69322">
    <property type="entry name" value="Tricorn protease domain 2"/>
    <property type="match status" value="1"/>
</dbReference>
<dbReference type="OrthoDB" id="9997853at2759"/>
<dbReference type="InterPro" id="IPR026172">
    <property type="entry name" value="GSAP_fam"/>
</dbReference>
<dbReference type="EMBL" id="JAPDFW010000081">
    <property type="protein sequence ID" value="KAJ5072647.1"/>
    <property type="molecule type" value="Genomic_DNA"/>
</dbReference>
<dbReference type="PANTHER" id="PTHR13630:SF1">
    <property type="entry name" value="GAMMA-SECRETASE-ACTIVATING PROTEIN"/>
    <property type="match status" value="1"/>
</dbReference>
<name>A0A9Q0LGW0_ANAIG</name>
<organism evidence="2 3">
    <name type="scientific">Anaeramoeba ignava</name>
    <name type="common">Anaerobic marine amoeba</name>
    <dbReference type="NCBI Taxonomy" id="1746090"/>
    <lineage>
        <taxon>Eukaryota</taxon>
        <taxon>Metamonada</taxon>
        <taxon>Anaeramoebidae</taxon>
        <taxon>Anaeramoeba</taxon>
    </lineage>
</organism>
<evidence type="ECO:0000313" key="2">
    <source>
        <dbReference type="EMBL" id="KAJ5072647.1"/>
    </source>
</evidence>
<dbReference type="AlphaFoldDB" id="A0A9Q0LGW0"/>
<reference evidence="2" key="1">
    <citation type="submission" date="2022-10" db="EMBL/GenBank/DDBJ databases">
        <title>Novel sulphate-reducing endosymbionts in the free-living metamonad Anaeramoeba.</title>
        <authorList>
            <person name="Jerlstrom-Hultqvist J."/>
            <person name="Cepicka I."/>
            <person name="Gallot-Lavallee L."/>
            <person name="Salas-Leiva D."/>
            <person name="Curtis B.A."/>
            <person name="Zahonova K."/>
            <person name="Pipaliya S."/>
            <person name="Dacks J."/>
            <person name="Roger A.J."/>
        </authorList>
    </citation>
    <scope>NUCLEOTIDE SEQUENCE</scope>
    <source>
        <strain evidence="2">BMAN</strain>
    </source>
</reference>
<sequence>MIKFNLISQLSQFQSQNIQTKVSPNLSNKLLINLNLNSNSNSILNNDIDMNEFHNPENIPQKDIFIGQNNNKILIAKQKTIDNKIKTLIDIFDIEKNVRENLYIHPTSIHCVGASINNNFKTLIFTSRIQRLETTEGHFVAQENNYYQTYLIDLRNPENIFIILPPTQEYQAVFFENEKQIIVILDGKFIRRYNISDQKIILKKNIANSVYWYQFDPISQVLYFITKISASSQETCLWFYSFKQHNKKYFAIPFVVSYLESLRKIYDHQSFSSNLVSPNSNLRISLVKIDPIPSEKQYFQQEICLCQHLTIELMNQNLKERRIRIISLYRKEEIIVSIPLKNLSSKFIMKSNTFITSLFGYLIILIPNIYLSFIDFGRSHLTMESMSFFLNDFVPHFSLVEDNLEESITLYLLKTSLQTEYFGFDIGNFELFSFEFDLSKFPLLFSLLPSDSVVKFAIHAITSHFESDNLVEEIIENICSMNISAFTSAFFQELVVGLTYGEMKKIEMKKIGKYKKVLLSTIPKSSIPGFRLYGNELVPKSYIPRMTKGKIEYSNFSLNLMEETGSFFFFQVINSGKDVKNAENDNISGVLTVKEKEDLLAKHILNHLPKNRIVNSFVEMYSKEEENSTKRVFNILKKLLIPSTVFQNENFLFTENEDEKVKLKQAFKVMKNFYSFLEEMSIPYPHFFQDLFCYLGYTSLSKNLFFRYIDNRVIIITFDFIEVLMKNNKEDPQYILYLASYLEHEKEFISVSEYFPECWKNLIEFYSSKFSSKLKSSVFSKQTSNVHRFQKSQQNQFLPFDFIVQKLNENITDDAKHVKFFCDHAVDFYAQNLFD</sequence>
<dbReference type="Pfam" id="PF14959">
    <property type="entry name" value="GSAP-16"/>
    <property type="match status" value="1"/>
</dbReference>
<evidence type="ECO:0000313" key="3">
    <source>
        <dbReference type="Proteomes" id="UP001149090"/>
    </source>
</evidence>
<keyword evidence="3" id="KW-1185">Reference proteome</keyword>
<protein>
    <submittedName>
        <fullName evidence="2">Gamma-secretase-activating protein</fullName>
    </submittedName>
</protein>
<dbReference type="PANTHER" id="PTHR13630">
    <property type="entry name" value="GAMMA-SECRETASE-ACTIVATING PROTEIN"/>
    <property type="match status" value="1"/>
</dbReference>
<dbReference type="Proteomes" id="UP001149090">
    <property type="component" value="Unassembled WGS sequence"/>
</dbReference>
<dbReference type="InterPro" id="IPR028010">
    <property type="entry name" value="GSAP_C_dom"/>
</dbReference>
<evidence type="ECO:0000259" key="1">
    <source>
        <dbReference type="Pfam" id="PF14959"/>
    </source>
</evidence>
<comment type="caution">
    <text evidence="2">The sequence shown here is derived from an EMBL/GenBank/DDBJ whole genome shotgun (WGS) entry which is preliminary data.</text>
</comment>
<accession>A0A9Q0LGW0</accession>